<dbReference type="EMBL" id="VOIH02000009">
    <property type="protein sequence ID" value="KAF3437037.1"/>
    <property type="molecule type" value="Genomic_DNA"/>
</dbReference>
<accession>A0A8K0GPU8</accession>
<dbReference type="Pfam" id="PF00484">
    <property type="entry name" value="Pro_CA"/>
    <property type="match status" value="1"/>
</dbReference>
<dbReference type="GO" id="GO:0004089">
    <property type="term" value="F:carbonate dehydratase activity"/>
    <property type="evidence" value="ECO:0007669"/>
    <property type="project" value="UniProtKB-UniRule"/>
</dbReference>
<comment type="catalytic activity">
    <reaction evidence="7 9">
        <text>hydrogencarbonate + H(+) = CO2 + H2O</text>
        <dbReference type="Rhea" id="RHEA:10748"/>
        <dbReference type="ChEBI" id="CHEBI:15377"/>
        <dbReference type="ChEBI" id="CHEBI:15378"/>
        <dbReference type="ChEBI" id="CHEBI:16526"/>
        <dbReference type="ChEBI" id="CHEBI:17544"/>
        <dbReference type="EC" id="4.2.1.1"/>
    </reaction>
</comment>
<dbReference type="GO" id="GO:0015976">
    <property type="term" value="P:carbon utilization"/>
    <property type="evidence" value="ECO:0007669"/>
    <property type="project" value="InterPro"/>
</dbReference>
<dbReference type="CDD" id="cd00884">
    <property type="entry name" value="beta_CA_cladeB"/>
    <property type="match status" value="1"/>
</dbReference>
<gene>
    <name evidence="10" type="ORF">FNV43_RR19790</name>
</gene>
<name>A0A8K0GPU8_9ROSA</name>
<dbReference type="OrthoDB" id="10248475at2759"/>
<dbReference type="PANTHER" id="PTHR11002">
    <property type="entry name" value="CARBONIC ANHYDRASE"/>
    <property type="match status" value="1"/>
</dbReference>
<sequence>MARHYNGSVTDVAVQGRLKKFLREKEELDDKIKKLTIEMEEQQSPEYDPVVERIKNGFIHFKINKFDKYPELYEQLAQNQHPKFLVFACSDSRVCPSHVLNFQPGDAFMVRNIANMVPSFNQLKHSGSGAAIEYAVSVLGVKNILVIGHSRCGGIERLMTHPEDKTPPFDFIDEWLKIGLPAKAKILAQGDVHENKYEACAREAVNLSLVNVQTYPYVQKAIAENKLALRGGYYDFVNGSFELWDLKTCISPPIII</sequence>
<comment type="cofactor">
    <cofactor evidence="8">
        <name>Zn(2+)</name>
        <dbReference type="ChEBI" id="CHEBI:29105"/>
    </cofactor>
    <text evidence="8">Binds 1 zinc ion per subunit.</text>
</comment>
<evidence type="ECO:0000256" key="3">
    <source>
        <dbReference type="ARBA" id="ARBA00012925"/>
    </source>
</evidence>
<dbReference type="PANTHER" id="PTHR11002:SF45">
    <property type="entry name" value="CARBONIC ANHYDRASE"/>
    <property type="match status" value="1"/>
</dbReference>
<evidence type="ECO:0000256" key="8">
    <source>
        <dbReference type="PIRSR" id="PIRSR601765-1"/>
    </source>
</evidence>
<dbReference type="EC" id="4.2.1.1" evidence="3 9"/>
<evidence type="ECO:0000256" key="4">
    <source>
        <dbReference type="ARBA" id="ARBA00022799"/>
    </source>
</evidence>
<evidence type="ECO:0000313" key="10">
    <source>
        <dbReference type="EMBL" id="KAF3437037.1"/>
    </source>
</evidence>
<comment type="function">
    <text evidence="1 9">Reversible hydration of carbon dioxide.</text>
</comment>
<feature type="binding site" evidence="8">
    <location>
        <position position="89"/>
    </location>
    <ligand>
        <name>Zn(2+)</name>
        <dbReference type="ChEBI" id="CHEBI:29105"/>
    </ligand>
</feature>
<feature type="binding site" evidence="8">
    <location>
        <position position="149"/>
    </location>
    <ligand>
        <name>Zn(2+)</name>
        <dbReference type="ChEBI" id="CHEBI:29105"/>
    </ligand>
</feature>
<evidence type="ECO:0000256" key="7">
    <source>
        <dbReference type="ARBA" id="ARBA00048348"/>
    </source>
</evidence>
<dbReference type="SUPFAM" id="SSF53056">
    <property type="entry name" value="beta-carbonic anhydrase, cab"/>
    <property type="match status" value="1"/>
</dbReference>
<organism evidence="10 11">
    <name type="scientific">Rhamnella rubrinervis</name>
    <dbReference type="NCBI Taxonomy" id="2594499"/>
    <lineage>
        <taxon>Eukaryota</taxon>
        <taxon>Viridiplantae</taxon>
        <taxon>Streptophyta</taxon>
        <taxon>Embryophyta</taxon>
        <taxon>Tracheophyta</taxon>
        <taxon>Spermatophyta</taxon>
        <taxon>Magnoliopsida</taxon>
        <taxon>eudicotyledons</taxon>
        <taxon>Gunneridae</taxon>
        <taxon>Pentapetalae</taxon>
        <taxon>rosids</taxon>
        <taxon>fabids</taxon>
        <taxon>Rosales</taxon>
        <taxon>Rhamnaceae</taxon>
        <taxon>rhamnoid group</taxon>
        <taxon>Rhamneae</taxon>
        <taxon>Rhamnella</taxon>
    </lineage>
</organism>
<dbReference type="InterPro" id="IPR045066">
    <property type="entry name" value="Beta_CA_cladeB"/>
</dbReference>
<dbReference type="SMART" id="SM00947">
    <property type="entry name" value="Pro_CA"/>
    <property type="match status" value="1"/>
</dbReference>
<evidence type="ECO:0000256" key="1">
    <source>
        <dbReference type="ARBA" id="ARBA00002904"/>
    </source>
</evidence>
<dbReference type="GO" id="GO:0008270">
    <property type="term" value="F:zinc ion binding"/>
    <property type="evidence" value="ECO:0007669"/>
    <property type="project" value="UniProtKB-UniRule"/>
</dbReference>
<comment type="caution">
    <text evidence="10">The sequence shown here is derived from an EMBL/GenBank/DDBJ whole genome shotgun (WGS) entry which is preliminary data.</text>
</comment>
<dbReference type="InterPro" id="IPR015892">
    <property type="entry name" value="Carbonic_anhydrase_CS"/>
</dbReference>
<reference evidence="10" key="1">
    <citation type="submission" date="2020-03" db="EMBL/GenBank/DDBJ databases">
        <title>A high-quality chromosome-level genome assembly of a woody plant with both climbing and erect habits, Rhamnella rubrinervis.</title>
        <authorList>
            <person name="Lu Z."/>
            <person name="Yang Y."/>
            <person name="Zhu X."/>
            <person name="Sun Y."/>
        </authorList>
    </citation>
    <scope>NUCLEOTIDE SEQUENCE</scope>
    <source>
        <strain evidence="10">BYM</strain>
        <tissue evidence="10">Leaf</tissue>
    </source>
</reference>
<dbReference type="PROSITE" id="PS00705">
    <property type="entry name" value="PROK_CO2_ANHYDRASE_2"/>
    <property type="match status" value="1"/>
</dbReference>
<evidence type="ECO:0000256" key="9">
    <source>
        <dbReference type="RuleBase" id="RU003956"/>
    </source>
</evidence>
<dbReference type="AlphaFoldDB" id="A0A8K0GPU8"/>
<feature type="binding site" evidence="8">
    <location>
        <position position="152"/>
    </location>
    <ligand>
        <name>Zn(2+)</name>
        <dbReference type="ChEBI" id="CHEBI:29105"/>
    </ligand>
</feature>
<protein>
    <recommendedName>
        <fullName evidence="3 9">Carbonic anhydrase</fullName>
        <ecNumber evidence="3 9">4.2.1.1</ecNumber>
    </recommendedName>
    <alternativeName>
        <fullName evidence="9">Carbonate dehydratase</fullName>
    </alternativeName>
</protein>
<evidence type="ECO:0000256" key="2">
    <source>
        <dbReference type="ARBA" id="ARBA00006217"/>
    </source>
</evidence>
<dbReference type="Proteomes" id="UP000796880">
    <property type="component" value="Unassembled WGS sequence"/>
</dbReference>
<evidence type="ECO:0000256" key="5">
    <source>
        <dbReference type="ARBA" id="ARBA00022833"/>
    </source>
</evidence>
<keyword evidence="11" id="KW-1185">Reference proteome</keyword>
<dbReference type="InterPro" id="IPR036874">
    <property type="entry name" value="Carbonic_anhydrase_sf"/>
</dbReference>
<keyword evidence="6 9" id="KW-0456">Lyase</keyword>
<evidence type="ECO:0000313" key="11">
    <source>
        <dbReference type="Proteomes" id="UP000796880"/>
    </source>
</evidence>
<dbReference type="InterPro" id="IPR001765">
    <property type="entry name" value="Carbonic_anhydrase"/>
</dbReference>
<feature type="binding site" evidence="8">
    <location>
        <position position="91"/>
    </location>
    <ligand>
        <name>Zn(2+)</name>
        <dbReference type="ChEBI" id="CHEBI:29105"/>
    </ligand>
</feature>
<keyword evidence="5 8" id="KW-0862">Zinc</keyword>
<keyword evidence="4" id="KW-0702">S-nitrosylation</keyword>
<dbReference type="Gene3D" id="3.40.1050.10">
    <property type="entry name" value="Carbonic anhydrase"/>
    <property type="match status" value="1"/>
</dbReference>
<keyword evidence="8" id="KW-0479">Metal-binding</keyword>
<dbReference type="PROSITE" id="PS00704">
    <property type="entry name" value="PROK_CO2_ANHYDRASE_1"/>
    <property type="match status" value="1"/>
</dbReference>
<comment type="similarity">
    <text evidence="2 9">Belongs to the beta-class carbonic anhydrase family.</text>
</comment>
<dbReference type="FunFam" id="3.40.1050.10:FF:000003">
    <property type="entry name" value="Carbonic anhydrase"/>
    <property type="match status" value="1"/>
</dbReference>
<proteinExistence type="inferred from homology"/>
<evidence type="ECO:0000256" key="6">
    <source>
        <dbReference type="ARBA" id="ARBA00023239"/>
    </source>
</evidence>